<evidence type="ECO:0000313" key="3">
    <source>
        <dbReference type="Proteomes" id="UP000036403"/>
    </source>
</evidence>
<gene>
    <name evidence="2" type="ORF">RF55_4449</name>
</gene>
<organism evidence="2 3">
    <name type="scientific">Lasius niger</name>
    <name type="common">Black garden ant</name>
    <dbReference type="NCBI Taxonomy" id="67767"/>
    <lineage>
        <taxon>Eukaryota</taxon>
        <taxon>Metazoa</taxon>
        <taxon>Ecdysozoa</taxon>
        <taxon>Arthropoda</taxon>
        <taxon>Hexapoda</taxon>
        <taxon>Insecta</taxon>
        <taxon>Pterygota</taxon>
        <taxon>Neoptera</taxon>
        <taxon>Endopterygota</taxon>
        <taxon>Hymenoptera</taxon>
        <taxon>Apocrita</taxon>
        <taxon>Aculeata</taxon>
        <taxon>Formicoidea</taxon>
        <taxon>Formicidae</taxon>
        <taxon>Formicinae</taxon>
        <taxon>Lasius</taxon>
        <taxon>Lasius</taxon>
    </lineage>
</organism>
<protein>
    <submittedName>
        <fullName evidence="2">Uncharacterized protein</fullName>
    </submittedName>
</protein>
<feature type="region of interest" description="Disordered" evidence="1">
    <location>
        <begin position="1"/>
        <end position="98"/>
    </location>
</feature>
<comment type="caution">
    <text evidence="2">The sequence shown here is derived from an EMBL/GenBank/DDBJ whole genome shotgun (WGS) entry which is preliminary data.</text>
</comment>
<dbReference type="PaxDb" id="67767-A0A0J7KYG4"/>
<feature type="compositionally biased region" description="Polar residues" evidence="1">
    <location>
        <begin position="1"/>
        <end position="16"/>
    </location>
</feature>
<keyword evidence="3" id="KW-1185">Reference proteome</keyword>
<sequence length="135" mass="14813">MSSTVRSQPKVISSVQIAPPSFEKKRSGRNLNQAGTKLSEEVWTNVRRRGVAKTKQVKLDSAPSTPRQARKQSTGSDKLMISGPADSKPSVVTRKPPKTAAVMITGNSENFSYAEALNKTRGHLFEKSENRKDQS</sequence>
<feature type="compositionally biased region" description="Polar residues" evidence="1">
    <location>
        <begin position="62"/>
        <end position="76"/>
    </location>
</feature>
<dbReference type="EMBL" id="LBMM01002052">
    <property type="protein sequence ID" value="KMQ95344.1"/>
    <property type="molecule type" value="Genomic_DNA"/>
</dbReference>
<evidence type="ECO:0000313" key="2">
    <source>
        <dbReference type="EMBL" id="KMQ95344.1"/>
    </source>
</evidence>
<dbReference type="Proteomes" id="UP000036403">
    <property type="component" value="Unassembled WGS sequence"/>
</dbReference>
<feature type="compositionally biased region" description="Basic residues" evidence="1">
    <location>
        <begin position="46"/>
        <end position="56"/>
    </location>
</feature>
<dbReference type="AlphaFoldDB" id="A0A0J7KYG4"/>
<evidence type="ECO:0000256" key="1">
    <source>
        <dbReference type="SAM" id="MobiDB-lite"/>
    </source>
</evidence>
<accession>A0A0J7KYG4</accession>
<proteinExistence type="predicted"/>
<name>A0A0J7KYG4_LASNI</name>
<reference evidence="2 3" key="1">
    <citation type="submission" date="2015-04" db="EMBL/GenBank/DDBJ databases">
        <title>Lasius niger genome sequencing.</title>
        <authorList>
            <person name="Konorov E.A."/>
            <person name="Nikitin M.A."/>
            <person name="Kirill M.V."/>
            <person name="Chang P."/>
        </authorList>
    </citation>
    <scope>NUCLEOTIDE SEQUENCE [LARGE SCALE GENOMIC DNA]</scope>
    <source>
        <tissue evidence="2">Whole</tissue>
    </source>
</reference>